<keyword evidence="5" id="KW-1185">Reference proteome</keyword>
<organism evidence="4 5">
    <name type="scientific">Marinomonas arenicola</name>
    <dbReference type="NCBI Taxonomy" id="569601"/>
    <lineage>
        <taxon>Bacteria</taxon>
        <taxon>Pseudomonadati</taxon>
        <taxon>Pseudomonadota</taxon>
        <taxon>Gammaproteobacteria</taxon>
        <taxon>Oceanospirillales</taxon>
        <taxon>Oceanospirillaceae</taxon>
        <taxon>Marinomonas</taxon>
    </lineage>
</organism>
<dbReference type="Pfam" id="PF00497">
    <property type="entry name" value="SBP_bac_3"/>
    <property type="match status" value="1"/>
</dbReference>
<dbReference type="PANTHER" id="PTHR35936">
    <property type="entry name" value="MEMBRANE-BOUND LYTIC MUREIN TRANSGLYCOSYLASE F"/>
    <property type="match status" value="1"/>
</dbReference>
<reference evidence="4 5" key="1">
    <citation type="submission" date="2024-02" db="EMBL/GenBank/DDBJ databases">
        <title>Bacteria isolated from the canopy kelp, Nereocystis luetkeana.</title>
        <authorList>
            <person name="Pfister C.A."/>
            <person name="Younker I.T."/>
            <person name="Light S.H."/>
        </authorList>
    </citation>
    <scope>NUCLEOTIDE SEQUENCE [LARGE SCALE GENOMIC DNA]</scope>
    <source>
        <strain evidence="4 5">TI.4.07</strain>
    </source>
</reference>
<dbReference type="EMBL" id="JBAKAR010000002">
    <property type="protein sequence ID" value="MEL0612247.1"/>
    <property type="molecule type" value="Genomic_DNA"/>
</dbReference>
<dbReference type="InterPro" id="IPR001638">
    <property type="entry name" value="Solute-binding_3/MltF_N"/>
</dbReference>
<name>A0ABU9G196_9GAMM</name>
<comment type="caution">
    <text evidence="4">The sequence shown here is derived from an EMBL/GenBank/DDBJ whole genome shotgun (WGS) entry which is preliminary data.</text>
</comment>
<keyword evidence="2" id="KW-0732">Signal</keyword>
<comment type="similarity">
    <text evidence="1">Belongs to the bacterial solute-binding protein 3 family.</text>
</comment>
<dbReference type="Gene3D" id="3.40.190.10">
    <property type="entry name" value="Periplasmic binding protein-like II"/>
    <property type="match status" value="2"/>
</dbReference>
<evidence type="ECO:0000259" key="3">
    <source>
        <dbReference type="Pfam" id="PF00497"/>
    </source>
</evidence>
<feature type="domain" description="Solute-binding protein family 3/N-terminal" evidence="3">
    <location>
        <begin position="51"/>
        <end position="256"/>
    </location>
</feature>
<proteinExistence type="inferred from homology"/>
<protein>
    <submittedName>
        <fullName evidence="4">Transporter substrate-binding domain-containing protein</fullName>
    </submittedName>
</protein>
<dbReference type="PANTHER" id="PTHR35936:SF35">
    <property type="entry name" value="L-CYSTINE-BINDING PROTEIN TCYJ"/>
    <property type="match status" value="1"/>
</dbReference>
<accession>A0ABU9G196</accession>
<dbReference type="RefSeq" id="WP_341566340.1">
    <property type="nucleotide sequence ID" value="NZ_JBAKAR010000002.1"/>
</dbReference>
<evidence type="ECO:0000256" key="1">
    <source>
        <dbReference type="ARBA" id="ARBA00010333"/>
    </source>
</evidence>
<gene>
    <name evidence="4" type="ORF">V6242_03750</name>
</gene>
<sequence>MKYLNRSTINRVLLAGLFCQDANAQDITLYGVHFPPYMIDSSILPATDDVNKDAGVYGMDIDLVRQAYATQGVTVHFELMPWKRIMRNLQAGVGLGAVSCRPLPSRHDFARFSQIISQSRSVFITLRDYLAPGAYPMATAKKYHTMAMNGWAQATLLENAKIDYHTVGSIAQGFNLLLRRNQDVFLTERAGAYFEARRLGIDDKLSFYEVSDLAEQHYTVCFSKQYPNADKWRVILDKGLDEVKANGEWREILKRYRPEGMLD</sequence>
<dbReference type="Proteomes" id="UP001379949">
    <property type="component" value="Unassembled WGS sequence"/>
</dbReference>
<evidence type="ECO:0000256" key="2">
    <source>
        <dbReference type="ARBA" id="ARBA00022729"/>
    </source>
</evidence>
<dbReference type="SUPFAM" id="SSF53850">
    <property type="entry name" value="Periplasmic binding protein-like II"/>
    <property type="match status" value="1"/>
</dbReference>
<evidence type="ECO:0000313" key="4">
    <source>
        <dbReference type="EMBL" id="MEL0612247.1"/>
    </source>
</evidence>
<evidence type="ECO:0000313" key="5">
    <source>
        <dbReference type="Proteomes" id="UP001379949"/>
    </source>
</evidence>